<name>A0AAD3HF70_9STRA</name>
<evidence type="ECO:0000256" key="1">
    <source>
        <dbReference type="SAM" id="Coils"/>
    </source>
</evidence>
<protein>
    <submittedName>
        <fullName evidence="3">Uncharacterized protein</fullName>
    </submittedName>
</protein>
<comment type="caution">
    <text evidence="3">The sequence shown here is derived from an EMBL/GenBank/DDBJ whole genome shotgun (WGS) entry which is preliminary data.</text>
</comment>
<feature type="compositionally biased region" description="Basic and acidic residues" evidence="2">
    <location>
        <begin position="146"/>
        <end position="159"/>
    </location>
</feature>
<feature type="coiled-coil region" evidence="1">
    <location>
        <begin position="53"/>
        <end position="80"/>
    </location>
</feature>
<keyword evidence="4" id="KW-1185">Reference proteome</keyword>
<dbReference type="EMBL" id="BLLK01000074">
    <property type="protein sequence ID" value="GFH61415.1"/>
    <property type="molecule type" value="Genomic_DNA"/>
</dbReference>
<dbReference type="AlphaFoldDB" id="A0AAD3HF70"/>
<evidence type="ECO:0000313" key="4">
    <source>
        <dbReference type="Proteomes" id="UP001054902"/>
    </source>
</evidence>
<sequence>MCGGSQLRRPYIEIPLKGISVKECCVKNFIVDHTTRTPSADDVKNVTTDCLDQESVDSKVNSLQQQLSALQKESKVAQLDFQKQIEKMHKDCAERLAKITELKSRLVGLKTSKKPETLVAVPRTSLKRSRPVSSISSVSSSASSNRNEDFKVRKVERKTSFSSSRNRFLEHTRTVPSMFESIEVENTYGKP</sequence>
<dbReference type="Proteomes" id="UP001054902">
    <property type="component" value="Unassembled WGS sequence"/>
</dbReference>
<accession>A0AAD3HF70</accession>
<reference evidence="3 4" key="1">
    <citation type="journal article" date="2021" name="Sci. Rep.">
        <title>The genome of the diatom Chaetoceros tenuissimus carries an ancient integrated fragment of an extant virus.</title>
        <authorList>
            <person name="Hongo Y."/>
            <person name="Kimura K."/>
            <person name="Takaki Y."/>
            <person name="Yoshida Y."/>
            <person name="Baba S."/>
            <person name="Kobayashi G."/>
            <person name="Nagasaki K."/>
            <person name="Hano T."/>
            <person name="Tomaru Y."/>
        </authorList>
    </citation>
    <scope>NUCLEOTIDE SEQUENCE [LARGE SCALE GENOMIC DNA]</scope>
    <source>
        <strain evidence="3 4">NIES-3715</strain>
    </source>
</reference>
<gene>
    <name evidence="3" type="ORF">CTEN210_17891</name>
</gene>
<feature type="region of interest" description="Disordered" evidence="2">
    <location>
        <begin position="124"/>
        <end position="167"/>
    </location>
</feature>
<evidence type="ECO:0000313" key="3">
    <source>
        <dbReference type="EMBL" id="GFH61415.1"/>
    </source>
</evidence>
<proteinExistence type="predicted"/>
<evidence type="ECO:0000256" key="2">
    <source>
        <dbReference type="SAM" id="MobiDB-lite"/>
    </source>
</evidence>
<keyword evidence="1" id="KW-0175">Coiled coil</keyword>
<feature type="compositionally biased region" description="Low complexity" evidence="2">
    <location>
        <begin position="131"/>
        <end position="144"/>
    </location>
</feature>
<organism evidence="3 4">
    <name type="scientific">Chaetoceros tenuissimus</name>
    <dbReference type="NCBI Taxonomy" id="426638"/>
    <lineage>
        <taxon>Eukaryota</taxon>
        <taxon>Sar</taxon>
        <taxon>Stramenopiles</taxon>
        <taxon>Ochrophyta</taxon>
        <taxon>Bacillariophyta</taxon>
        <taxon>Coscinodiscophyceae</taxon>
        <taxon>Chaetocerotophycidae</taxon>
        <taxon>Chaetocerotales</taxon>
        <taxon>Chaetocerotaceae</taxon>
        <taxon>Chaetoceros</taxon>
    </lineage>
</organism>